<dbReference type="EMBL" id="FR687359">
    <property type="protein sequence ID" value="CBW76235.1"/>
    <property type="molecule type" value="Genomic_DNA"/>
</dbReference>
<dbReference type="EC" id="2.7.11.5" evidence="1"/>
<proteinExistence type="predicted"/>
<dbReference type="AlphaFoldDB" id="E5AMK3"/>
<sequence length="80" mass="8723">MMKYLPKLLLSQIGFDLAQTILKGFNRVITGSFAKPRSTRNASSSAAIGTGYRSARERSASSRMSSSMCCSRICHATWTA</sequence>
<keyword evidence="1" id="KW-0418">Kinase</keyword>
<dbReference type="GO" id="GO:0008772">
    <property type="term" value="F:[isocitrate dehydrogenase (NADP+)] kinase activity"/>
    <property type="evidence" value="ECO:0007669"/>
    <property type="project" value="UniProtKB-EC"/>
</dbReference>
<keyword evidence="1" id="KW-0808">Transferase</keyword>
<gene>
    <name evidence="1" type="ordered locus">RBRH_03108</name>
</gene>
<evidence type="ECO:0000313" key="2">
    <source>
        <dbReference type="Proteomes" id="UP000007437"/>
    </source>
</evidence>
<evidence type="ECO:0000313" key="1">
    <source>
        <dbReference type="EMBL" id="CBW76235.1"/>
    </source>
</evidence>
<dbReference type="Proteomes" id="UP000007437">
    <property type="component" value="Chromosome"/>
</dbReference>
<reference evidence="1 2" key="1">
    <citation type="journal article" date="2011" name="J. Bacteriol.">
        <title>Complete genome sequence of Burkholderia rhizoxinica, an endosymbiont of Rhizopus microsporus.</title>
        <authorList>
            <person name="Lackner G."/>
            <person name="Moebius N."/>
            <person name="Partida-Martinez L."/>
            <person name="Hertweck C."/>
        </authorList>
    </citation>
    <scope>NUCLEOTIDE SEQUENCE [LARGE SCALE GENOMIC DNA]</scope>
    <source>
        <strain evidence="2">DSM 19002 / CIP 109453 / HKI 454</strain>
    </source>
</reference>
<dbReference type="STRING" id="882378.RBRH_03108"/>
<name>E5AMK3_MYCRK</name>
<dbReference type="HOGENOM" id="CLU_2583024_0_0_4"/>
<protein>
    <submittedName>
        <fullName evidence="1">Isocitrate dehydrogenase kinase/phosphatase (IDH kinase/phosphatase)</fullName>
        <ecNumber evidence="1">2.7.11.5</ecNumber>
    </submittedName>
</protein>
<dbReference type="KEGG" id="brh:RBRH_03108"/>
<accession>E5AMK3</accession>
<organism evidence="1 2">
    <name type="scientific">Mycetohabitans rhizoxinica (strain DSM 19002 / CIP 109453 / HKI 454)</name>
    <name type="common">Paraburkholderia rhizoxinica</name>
    <dbReference type="NCBI Taxonomy" id="882378"/>
    <lineage>
        <taxon>Bacteria</taxon>
        <taxon>Pseudomonadati</taxon>
        <taxon>Pseudomonadota</taxon>
        <taxon>Betaproteobacteria</taxon>
        <taxon>Burkholderiales</taxon>
        <taxon>Burkholderiaceae</taxon>
        <taxon>Mycetohabitans</taxon>
    </lineage>
</organism>